<sequence length="231" mass="27022">MSQLESNLKRSEKACSGKQPPKRIKRFLWGIIVFLILLGTIFHESLYVRLMSLGDTYGYQSTPELSVLEYVSKERSRLGEDYYPVTENIEVKKVEITPDQHFLFYIDYEDNAIAGLAICARRDLLNNWYVSDSMRNGTFSTWRGETCRTTLAGEDFCTKNPYTKAEIEAYITEQMAKVSHAQMENRCRFRDYTHDPEWAAFQESKRKQKGLIDDNKDRSINCRILSRCLQY</sequence>
<feature type="transmembrane region" description="Helical" evidence="1">
    <location>
        <begin position="27"/>
        <end position="48"/>
    </location>
</feature>
<evidence type="ECO:0000313" key="2">
    <source>
        <dbReference type="EMBL" id="UNM95100.1"/>
    </source>
</evidence>
<reference evidence="2 3" key="1">
    <citation type="submission" date="2022-03" db="EMBL/GenBank/DDBJ databases">
        <title>Ignatzschineria rhizosphaerae HR5S32.</title>
        <authorList>
            <person name="Sun J.Q."/>
            <person name="Feng J.Y."/>
        </authorList>
    </citation>
    <scope>NUCLEOTIDE SEQUENCE [LARGE SCALE GENOMIC DNA]</scope>
    <source>
        <strain evidence="2 3">HR5S32</strain>
    </source>
</reference>
<name>A0ABY3X2X0_9GAMM</name>
<dbReference type="RefSeq" id="WP_242147021.1">
    <property type="nucleotide sequence ID" value="NZ_CP093379.1"/>
</dbReference>
<protein>
    <submittedName>
        <fullName evidence="2">Uncharacterized protein</fullName>
    </submittedName>
</protein>
<keyword evidence="1" id="KW-0812">Transmembrane</keyword>
<dbReference type="EMBL" id="CP093379">
    <property type="protein sequence ID" value="UNM95100.1"/>
    <property type="molecule type" value="Genomic_DNA"/>
</dbReference>
<dbReference type="Proteomes" id="UP000829542">
    <property type="component" value="Chromosome"/>
</dbReference>
<keyword evidence="3" id="KW-1185">Reference proteome</keyword>
<gene>
    <name evidence="2" type="ORF">MMG00_07580</name>
</gene>
<keyword evidence="1" id="KW-1133">Transmembrane helix</keyword>
<organism evidence="2 3">
    <name type="scientific">Ignatzschineria rhizosphaerae</name>
    <dbReference type="NCBI Taxonomy" id="2923279"/>
    <lineage>
        <taxon>Bacteria</taxon>
        <taxon>Pseudomonadati</taxon>
        <taxon>Pseudomonadota</taxon>
        <taxon>Gammaproteobacteria</taxon>
        <taxon>Cardiobacteriales</taxon>
        <taxon>Ignatzschineriaceae</taxon>
        <taxon>Ignatzschineria</taxon>
    </lineage>
</organism>
<proteinExistence type="predicted"/>
<evidence type="ECO:0000256" key="1">
    <source>
        <dbReference type="SAM" id="Phobius"/>
    </source>
</evidence>
<accession>A0ABY3X2X0</accession>
<evidence type="ECO:0000313" key="3">
    <source>
        <dbReference type="Proteomes" id="UP000829542"/>
    </source>
</evidence>
<keyword evidence="1" id="KW-0472">Membrane</keyword>